<dbReference type="Proteomes" id="UP000886595">
    <property type="component" value="Unassembled WGS sequence"/>
</dbReference>
<accession>A0A8X7R7D5</accession>
<evidence type="ECO:0000256" key="1">
    <source>
        <dbReference type="SAM" id="MobiDB-lite"/>
    </source>
</evidence>
<proteinExistence type="predicted"/>
<dbReference type="EMBL" id="JAAMPC010000011">
    <property type="protein sequence ID" value="KAG2282657.1"/>
    <property type="molecule type" value="Genomic_DNA"/>
</dbReference>
<organism evidence="2 3">
    <name type="scientific">Brassica carinata</name>
    <name type="common">Ethiopian mustard</name>
    <name type="synonym">Abyssinian cabbage</name>
    <dbReference type="NCBI Taxonomy" id="52824"/>
    <lineage>
        <taxon>Eukaryota</taxon>
        <taxon>Viridiplantae</taxon>
        <taxon>Streptophyta</taxon>
        <taxon>Embryophyta</taxon>
        <taxon>Tracheophyta</taxon>
        <taxon>Spermatophyta</taxon>
        <taxon>Magnoliopsida</taxon>
        <taxon>eudicotyledons</taxon>
        <taxon>Gunneridae</taxon>
        <taxon>Pentapetalae</taxon>
        <taxon>rosids</taxon>
        <taxon>malvids</taxon>
        <taxon>Brassicales</taxon>
        <taxon>Brassicaceae</taxon>
        <taxon>Brassiceae</taxon>
        <taxon>Brassica</taxon>
    </lineage>
</organism>
<dbReference type="AlphaFoldDB" id="A0A8X7R7D5"/>
<keyword evidence="3" id="KW-1185">Reference proteome</keyword>
<name>A0A8X7R7D5_BRACI</name>
<feature type="region of interest" description="Disordered" evidence="1">
    <location>
        <begin position="72"/>
        <end position="98"/>
    </location>
</feature>
<reference evidence="2 3" key="1">
    <citation type="submission" date="2020-02" db="EMBL/GenBank/DDBJ databases">
        <authorList>
            <person name="Ma Q."/>
            <person name="Huang Y."/>
            <person name="Song X."/>
            <person name="Pei D."/>
        </authorList>
    </citation>
    <scope>NUCLEOTIDE SEQUENCE [LARGE SCALE GENOMIC DNA]</scope>
    <source>
        <strain evidence="2">Sxm20200214</strain>
        <tissue evidence="2">Leaf</tissue>
    </source>
</reference>
<comment type="caution">
    <text evidence="2">The sequence shown here is derived from an EMBL/GenBank/DDBJ whole genome shotgun (WGS) entry which is preliminary data.</text>
</comment>
<gene>
    <name evidence="2" type="ORF">Bca52824_053877</name>
</gene>
<evidence type="ECO:0000313" key="2">
    <source>
        <dbReference type="EMBL" id="KAG2282657.1"/>
    </source>
</evidence>
<sequence>MLIDVGWVRAVDGRVVPVDGGWRVSIDERVLLSIDADIIAVRDLLRNGPFFWTSFSPKRVLKALRFVHPSPALGGETRSDSEPDDQGPDAAPTIATGLNSSKGKDIDLGDLEFSLDDCMLSGWDSDLAFGDGSGSYDITIDRPNTETSIGVKPQTSQIPAEPKSLAEKKDEWEIAYINTRINDVYNPLNNNVDWLSHEN</sequence>
<evidence type="ECO:0000313" key="3">
    <source>
        <dbReference type="Proteomes" id="UP000886595"/>
    </source>
</evidence>
<protein>
    <submittedName>
        <fullName evidence="2">Uncharacterized protein</fullName>
    </submittedName>
</protein>